<dbReference type="STRING" id="40148.A0A0D9YPZ4"/>
<dbReference type="InterPro" id="IPR050441">
    <property type="entry name" value="RBM"/>
</dbReference>
<reference evidence="3" key="2">
    <citation type="submission" date="2018-05" db="EMBL/GenBank/DDBJ databases">
        <title>OgluRS3 (Oryza glumaepatula Reference Sequence Version 3).</title>
        <authorList>
            <person name="Zhang J."/>
            <person name="Kudrna D."/>
            <person name="Lee S."/>
            <person name="Talag J."/>
            <person name="Welchert J."/>
            <person name="Wing R.A."/>
        </authorList>
    </citation>
    <scope>NUCLEOTIDE SEQUENCE [LARGE SCALE GENOMIC DNA]</scope>
</reference>
<dbReference type="InterPro" id="IPR035979">
    <property type="entry name" value="RBD_domain_sf"/>
</dbReference>
<dbReference type="Gene3D" id="3.30.70.330">
    <property type="match status" value="1"/>
</dbReference>
<dbReference type="PANTHER" id="PTHR48034">
    <property type="entry name" value="TRANSFORMER-2 SEX-DETERMINING PROTEIN-RELATED"/>
    <property type="match status" value="1"/>
</dbReference>
<feature type="domain" description="RRM" evidence="2">
    <location>
        <begin position="49"/>
        <end position="83"/>
    </location>
</feature>
<evidence type="ECO:0000256" key="1">
    <source>
        <dbReference type="SAM" id="MobiDB-lite"/>
    </source>
</evidence>
<feature type="region of interest" description="Disordered" evidence="1">
    <location>
        <begin position="185"/>
        <end position="209"/>
    </location>
</feature>
<dbReference type="InterPro" id="IPR000504">
    <property type="entry name" value="RRM_dom"/>
</dbReference>
<dbReference type="Pfam" id="PF00076">
    <property type="entry name" value="RRM_1"/>
    <property type="match status" value="1"/>
</dbReference>
<evidence type="ECO:0000259" key="2">
    <source>
        <dbReference type="Pfam" id="PF00076"/>
    </source>
</evidence>
<dbReference type="eggNOG" id="KOG0118">
    <property type="taxonomic scope" value="Eukaryota"/>
</dbReference>
<dbReference type="InterPro" id="IPR012677">
    <property type="entry name" value="Nucleotide-bd_a/b_plait_sf"/>
</dbReference>
<dbReference type="AlphaFoldDB" id="A0A0D9YPZ4"/>
<dbReference type="SUPFAM" id="SSF54928">
    <property type="entry name" value="RNA-binding domain, RBD"/>
    <property type="match status" value="1"/>
</dbReference>
<keyword evidence="4" id="KW-1185">Reference proteome</keyword>
<evidence type="ECO:0000313" key="3">
    <source>
        <dbReference type="EnsemblPlants" id="OGLUM02G10760.1"/>
    </source>
</evidence>
<dbReference type="Gramene" id="OGLUM02G10760.1">
    <property type="protein sequence ID" value="OGLUM02G10760.1"/>
    <property type="gene ID" value="OGLUM02G10760"/>
</dbReference>
<evidence type="ECO:0000313" key="4">
    <source>
        <dbReference type="Proteomes" id="UP000026961"/>
    </source>
</evidence>
<reference evidence="3" key="1">
    <citation type="submission" date="2015-04" db="UniProtKB">
        <authorList>
            <consortium name="EnsemblPlants"/>
        </authorList>
    </citation>
    <scope>IDENTIFICATION</scope>
</reference>
<feature type="region of interest" description="Disordered" evidence="1">
    <location>
        <begin position="1"/>
        <end position="36"/>
    </location>
</feature>
<proteinExistence type="predicted"/>
<accession>A0A0D9YPZ4</accession>
<sequence>MRRYSPPYRSPPRRGYGGRGRSPPRRGYGGRKEQGSGSLLVRNIPLSCREPRGFAFVEFVDPYDASEAQYHMNRQVVFGREITVVLAAESRKRPEEMRSRARVRGYSDHEGRRSSHYGHTLLLQDDEMTIPHPHREKTHIVQNLLGVSQKNMKKIRSGDPILLPIKMGTSVMLIMVMKRGRRQLTAMDPLRTGGPPGNPQDRLQDPAPGLPTGLLPAVTNRRTLRTLCYILSSFLLVRPDQFK</sequence>
<dbReference type="HOGENOM" id="CLU_960947_0_0_1"/>
<organism evidence="3">
    <name type="scientific">Oryza glumipatula</name>
    <dbReference type="NCBI Taxonomy" id="40148"/>
    <lineage>
        <taxon>Eukaryota</taxon>
        <taxon>Viridiplantae</taxon>
        <taxon>Streptophyta</taxon>
        <taxon>Embryophyta</taxon>
        <taxon>Tracheophyta</taxon>
        <taxon>Spermatophyta</taxon>
        <taxon>Magnoliopsida</taxon>
        <taxon>Liliopsida</taxon>
        <taxon>Poales</taxon>
        <taxon>Poaceae</taxon>
        <taxon>BOP clade</taxon>
        <taxon>Oryzoideae</taxon>
        <taxon>Oryzeae</taxon>
        <taxon>Oryzinae</taxon>
        <taxon>Oryza</taxon>
    </lineage>
</organism>
<dbReference type="Proteomes" id="UP000026961">
    <property type="component" value="Chromosome 2"/>
</dbReference>
<dbReference type="GO" id="GO:0003723">
    <property type="term" value="F:RNA binding"/>
    <property type="evidence" value="ECO:0007669"/>
    <property type="project" value="InterPro"/>
</dbReference>
<name>A0A0D9YPZ4_9ORYZ</name>
<dbReference type="EnsemblPlants" id="OGLUM02G10760.1">
    <property type="protein sequence ID" value="OGLUM02G10760.1"/>
    <property type="gene ID" value="OGLUM02G10760"/>
</dbReference>
<protein>
    <recommendedName>
        <fullName evidence="2">RRM domain-containing protein</fullName>
    </recommendedName>
</protein>